<dbReference type="PROSITE" id="PS51898">
    <property type="entry name" value="TYR_RECOMBINASE"/>
    <property type="match status" value="1"/>
</dbReference>
<evidence type="ECO:0000259" key="11">
    <source>
        <dbReference type="PROSITE" id="PS51900"/>
    </source>
</evidence>
<evidence type="ECO:0000256" key="6">
    <source>
        <dbReference type="ARBA" id="ARBA00023125"/>
    </source>
</evidence>
<keyword evidence="4" id="KW-0159">Chromosome partition</keyword>
<evidence type="ECO:0000256" key="5">
    <source>
        <dbReference type="ARBA" id="ARBA00022908"/>
    </source>
</evidence>
<keyword evidence="5" id="KW-0229">DNA integration</keyword>
<dbReference type="SUPFAM" id="SSF56349">
    <property type="entry name" value="DNA breaking-rejoining enzymes"/>
    <property type="match status" value="1"/>
</dbReference>
<evidence type="ECO:0000313" key="12">
    <source>
        <dbReference type="EMBL" id="MFB9760467.1"/>
    </source>
</evidence>
<protein>
    <submittedName>
        <fullName evidence="12">Tyrosine recombinase XerS</fullName>
    </submittedName>
</protein>
<feature type="domain" description="Core-binding (CB)" evidence="11">
    <location>
        <begin position="17"/>
        <end position="125"/>
    </location>
</feature>
<dbReference type="InterPro" id="IPR010998">
    <property type="entry name" value="Integrase_recombinase_N"/>
</dbReference>
<dbReference type="InterPro" id="IPR050090">
    <property type="entry name" value="Tyrosine_recombinase_XerCD"/>
</dbReference>
<keyword evidence="7" id="KW-0233">DNA recombination</keyword>
<dbReference type="EMBL" id="JBHMAF010000150">
    <property type="protein sequence ID" value="MFB9760467.1"/>
    <property type="molecule type" value="Genomic_DNA"/>
</dbReference>
<dbReference type="Pfam" id="PF00589">
    <property type="entry name" value="Phage_integrase"/>
    <property type="match status" value="1"/>
</dbReference>
<dbReference type="Proteomes" id="UP001589609">
    <property type="component" value="Unassembled WGS sequence"/>
</dbReference>
<keyword evidence="6 9" id="KW-0238">DNA-binding</keyword>
<evidence type="ECO:0000256" key="7">
    <source>
        <dbReference type="ARBA" id="ARBA00023172"/>
    </source>
</evidence>
<comment type="subcellular location">
    <subcellularLocation>
        <location evidence="1">Cytoplasm</location>
    </subcellularLocation>
</comment>
<comment type="caution">
    <text evidence="12">The sequence shown here is derived from an EMBL/GenBank/DDBJ whole genome shotgun (WGS) entry which is preliminary data.</text>
</comment>
<evidence type="ECO:0000256" key="2">
    <source>
        <dbReference type="ARBA" id="ARBA00022490"/>
    </source>
</evidence>
<dbReference type="PANTHER" id="PTHR30349:SF77">
    <property type="entry name" value="TYROSINE RECOMBINASE XERC"/>
    <property type="match status" value="1"/>
</dbReference>
<reference evidence="12 13" key="1">
    <citation type="submission" date="2024-09" db="EMBL/GenBank/DDBJ databases">
        <authorList>
            <person name="Sun Q."/>
            <person name="Mori K."/>
        </authorList>
    </citation>
    <scope>NUCLEOTIDE SEQUENCE [LARGE SCALE GENOMIC DNA]</scope>
    <source>
        <strain evidence="12 13">JCM 11201</strain>
    </source>
</reference>
<proteinExistence type="predicted"/>
<dbReference type="RefSeq" id="WP_379950778.1">
    <property type="nucleotide sequence ID" value="NZ_JBHMAF010000150.1"/>
</dbReference>
<keyword evidence="2" id="KW-0963">Cytoplasm</keyword>
<evidence type="ECO:0000259" key="10">
    <source>
        <dbReference type="PROSITE" id="PS51898"/>
    </source>
</evidence>
<evidence type="ECO:0000256" key="3">
    <source>
        <dbReference type="ARBA" id="ARBA00022618"/>
    </source>
</evidence>
<evidence type="ECO:0000256" key="4">
    <source>
        <dbReference type="ARBA" id="ARBA00022829"/>
    </source>
</evidence>
<evidence type="ECO:0000256" key="1">
    <source>
        <dbReference type="ARBA" id="ARBA00004496"/>
    </source>
</evidence>
<dbReference type="InterPro" id="IPR044068">
    <property type="entry name" value="CB"/>
</dbReference>
<dbReference type="Gene3D" id="1.10.443.10">
    <property type="entry name" value="Intergrase catalytic core"/>
    <property type="match status" value="1"/>
</dbReference>
<dbReference type="InterPro" id="IPR011010">
    <property type="entry name" value="DNA_brk_join_enz"/>
</dbReference>
<keyword evidence="8" id="KW-0131">Cell cycle</keyword>
<accession>A0ABV5WIK6</accession>
<dbReference type="Gene3D" id="1.10.150.130">
    <property type="match status" value="1"/>
</dbReference>
<dbReference type="CDD" id="cd00397">
    <property type="entry name" value="DNA_BRE_C"/>
    <property type="match status" value="1"/>
</dbReference>
<evidence type="ECO:0000256" key="8">
    <source>
        <dbReference type="ARBA" id="ARBA00023306"/>
    </source>
</evidence>
<dbReference type="InterPro" id="IPR002104">
    <property type="entry name" value="Integrase_catalytic"/>
</dbReference>
<dbReference type="NCBIfam" id="NF003462">
    <property type="entry name" value="PRK05084.1"/>
    <property type="match status" value="1"/>
</dbReference>
<evidence type="ECO:0000256" key="9">
    <source>
        <dbReference type="PROSITE-ProRule" id="PRU01248"/>
    </source>
</evidence>
<keyword evidence="13" id="KW-1185">Reference proteome</keyword>
<feature type="domain" description="Tyr recombinase" evidence="10">
    <location>
        <begin position="174"/>
        <end position="360"/>
    </location>
</feature>
<sequence>MRREQSIHLERLRANMQELPWYIQEYIDAKEDSASPSTLLGYVHDYKHFLQWLIAEGLTEQPVIGDVPYSVLELLRRKDVENYIKHLNRRKKMNSDKEDIKNQKLKKATVLRSISALKSLFHYLTTMTEDEKTGEPYFYRNVMAKVEITKEKETINARASRMRSKILHNDDDRKLLEFVATEYEQLIAGTRKEIYYRRDRERDLAILSLFLGSGIRVGELADLKLDKINENERLISIIRKGGKEDSIWITPSALSDLQAYLQVRKERYKAADDEQSVFLTLQNGSCQAMSIRAIQNMVDKYTKAFNIRLTPHKLRHTFATNFYNKEKDSLQVMMQLGHSSTDTTVLYTQLGNETLKQSLERLDED</sequence>
<organism evidence="12 13">
    <name type="scientific">Ectobacillus funiculus</name>
    <dbReference type="NCBI Taxonomy" id="137993"/>
    <lineage>
        <taxon>Bacteria</taxon>
        <taxon>Bacillati</taxon>
        <taxon>Bacillota</taxon>
        <taxon>Bacilli</taxon>
        <taxon>Bacillales</taxon>
        <taxon>Bacillaceae</taxon>
        <taxon>Ectobacillus</taxon>
    </lineage>
</organism>
<name>A0ABV5WIK6_9BACI</name>
<dbReference type="InterPro" id="IPR013762">
    <property type="entry name" value="Integrase-like_cat_sf"/>
</dbReference>
<gene>
    <name evidence="12" type="primary">xerS</name>
    <name evidence="12" type="ORF">ACFFMS_19265</name>
</gene>
<dbReference type="PANTHER" id="PTHR30349">
    <property type="entry name" value="PHAGE INTEGRASE-RELATED"/>
    <property type="match status" value="1"/>
</dbReference>
<evidence type="ECO:0000313" key="13">
    <source>
        <dbReference type="Proteomes" id="UP001589609"/>
    </source>
</evidence>
<keyword evidence="3" id="KW-0132">Cell division</keyword>
<dbReference type="PROSITE" id="PS51900">
    <property type="entry name" value="CB"/>
    <property type="match status" value="1"/>
</dbReference>